<evidence type="ECO:0000256" key="1">
    <source>
        <dbReference type="ARBA" id="ARBA00023015"/>
    </source>
</evidence>
<protein>
    <submittedName>
        <fullName evidence="6">TetR/AcrR family transcriptional regulator</fullName>
    </submittedName>
</protein>
<dbReference type="Pfam" id="PF00440">
    <property type="entry name" value="TetR_N"/>
    <property type="match status" value="1"/>
</dbReference>
<organism evidence="6 7">
    <name type="scientific">Nocardia aurea</name>
    <dbReference type="NCBI Taxonomy" id="2144174"/>
    <lineage>
        <taxon>Bacteria</taxon>
        <taxon>Bacillati</taxon>
        <taxon>Actinomycetota</taxon>
        <taxon>Actinomycetes</taxon>
        <taxon>Mycobacteriales</taxon>
        <taxon>Nocardiaceae</taxon>
        <taxon>Nocardia</taxon>
    </lineage>
</organism>
<dbReference type="PANTHER" id="PTHR47506">
    <property type="entry name" value="TRANSCRIPTIONAL REGULATORY PROTEIN"/>
    <property type="match status" value="1"/>
</dbReference>
<evidence type="ECO:0000256" key="2">
    <source>
        <dbReference type="ARBA" id="ARBA00023125"/>
    </source>
</evidence>
<dbReference type="InterPro" id="IPR001647">
    <property type="entry name" value="HTH_TetR"/>
</dbReference>
<dbReference type="PROSITE" id="PS50977">
    <property type="entry name" value="HTH_TETR_2"/>
    <property type="match status" value="1"/>
</dbReference>
<name>A0ABV3FUV2_9NOCA</name>
<comment type="caution">
    <text evidence="6">The sequence shown here is derived from an EMBL/GenBank/DDBJ whole genome shotgun (WGS) entry which is preliminary data.</text>
</comment>
<dbReference type="InterPro" id="IPR054156">
    <property type="entry name" value="YxaF_TetR_C"/>
</dbReference>
<dbReference type="InterPro" id="IPR009057">
    <property type="entry name" value="Homeodomain-like_sf"/>
</dbReference>
<dbReference type="SUPFAM" id="SSF48498">
    <property type="entry name" value="Tetracyclin repressor-like, C-terminal domain"/>
    <property type="match status" value="1"/>
</dbReference>
<evidence type="ECO:0000259" key="5">
    <source>
        <dbReference type="PROSITE" id="PS50977"/>
    </source>
</evidence>
<dbReference type="Proteomes" id="UP001551695">
    <property type="component" value="Unassembled WGS sequence"/>
</dbReference>
<keyword evidence="7" id="KW-1185">Reference proteome</keyword>
<dbReference type="Pfam" id="PF21993">
    <property type="entry name" value="TetR_C_13_2"/>
    <property type="match status" value="1"/>
</dbReference>
<dbReference type="Gene3D" id="1.10.357.10">
    <property type="entry name" value="Tetracycline Repressor, domain 2"/>
    <property type="match status" value="1"/>
</dbReference>
<accession>A0ABV3FUV2</accession>
<sequence length="193" mass="20109">MAAGPRDRLIEGAIELVREQGVHGAGLSALLDRSRTSRNSLYQHFPSGKGELVEAATKVAGERMATVIDKVTATGTPRQWLAALVDWWKRALESSGYSAGCPVVGAALAESEPDVQAAAGAAFADWTARLAVALTGAGVPGERADSLAGFVISALEGAIVQSRAMKSTRPLDDVLVNIGPMLEAPRAAHTLRP</sequence>
<feature type="DNA-binding region" description="H-T-H motif" evidence="4">
    <location>
        <begin position="26"/>
        <end position="45"/>
    </location>
</feature>
<evidence type="ECO:0000256" key="3">
    <source>
        <dbReference type="ARBA" id="ARBA00023163"/>
    </source>
</evidence>
<keyword evidence="3" id="KW-0804">Transcription</keyword>
<proteinExistence type="predicted"/>
<dbReference type="PANTHER" id="PTHR47506:SF3">
    <property type="entry name" value="HTH-TYPE TRANSCRIPTIONAL REGULATOR LMRA"/>
    <property type="match status" value="1"/>
</dbReference>
<evidence type="ECO:0000313" key="7">
    <source>
        <dbReference type="Proteomes" id="UP001551695"/>
    </source>
</evidence>
<feature type="domain" description="HTH tetR-type" evidence="5">
    <location>
        <begin position="3"/>
        <end position="63"/>
    </location>
</feature>
<evidence type="ECO:0000313" key="6">
    <source>
        <dbReference type="EMBL" id="MEV0709204.1"/>
    </source>
</evidence>
<dbReference type="InterPro" id="IPR036271">
    <property type="entry name" value="Tet_transcr_reg_TetR-rel_C_sf"/>
</dbReference>
<evidence type="ECO:0000256" key="4">
    <source>
        <dbReference type="PROSITE-ProRule" id="PRU00335"/>
    </source>
</evidence>
<keyword evidence="1" id="KW-0805">Transcription regulation</keyword>
<dbReference type="RefSeq" id="WP_355082778.1">
    <property type="nucleotide sequence ID" value="NZ_JBEXKW010000001.1"/>
</dbReference>
<dbReference type="SUPFAM" id="SSF46689">
    <property type="entry name" value="Homeodomain-like"/>
    <property type="match status" value="1"/>
</dbReference>
<reference evidence="6 7" key="1">
    <citation type="submission" date="2024-06" db="EMBL/GenBank/DDBJ databases">
        <title>The Natural Products Discovery Center: Release of the First 8490 Sequenced Strains for Exploring Actinobacteria Biosynthetic Diversity.</title>
        <authorList>
            <person name="Kalkreuter E."/>
            <person name="Kautsar S.A."/>
            <person name="Yang D."/>
            <person name="Bader C.D."/>
            <person name="Teijaro C.N."/>
            <person name="Fluegel L."/>
            <person name="Davis C.M."/>
            <person name="Simpson J.R."/>
            <person name="Lauterbach L."/>
            <person name="Steele A.D."/>
            <person name="Gui C."/>
            <person name="Meng S."/>
            <person name="Li G."/>
            <person name="Viehrig K."/>
            <person name="Ye F."/>
            <person name="Su P."/>
            <person name="Kiefer A.F."/>
            <person name="Nichols A."/>
            <person name="Cepeda A.J."/>
            <person name="Yan W."/>
            <person name="Fan B."/>
            <person name="Jiang Y."/>
            <person name="Adhikari A."/>
            <person name="Zheng C.-J."/>
            <person name="Schuster L."/>
            <person name="Cowan T.M."/>
            <person name="Smanski M.J."/>
            <person name="Chevrette M.G."/>
            <person name="De Carvalho L.P.S."/>
            <person name="Shen B."/>
        </authorList>
    </citation>
    <scope>NUCLEOTIDE SEQUENCE [LARGE SCALE GENOMIC DNA]</scope>
    <source>
        <strain evidence="6 7">NPDC050403</strain>
    </source>
</reference>
<dbReference type="EMBL" id="JBFAKC010000006">
    <property type="protein sequence ID" value="MEV0709204.1"/>
    <property type="molecule type" value="Genomic_DNA"/>
</dbReference>
<keyword evidence="2 4" id="KW-0238">DNA-binding</keyword>
<gene>
    <name evidence="6" type="ORF">AB0I48_16715</name>
</gene>